<keyword evidence="1" id="KW-0812">Transmembrane</keyword>
<evidence type="ECO:0000256" key="1">
    <source>
        <dbReference type="SAM" id="Phobius"/>
    </source>
</evidence>
<accession>X1L5Z0</accession>
<keyword evidence="1" id="KW-1133">Transmembrane helix</keyword>
<dbReference type="AlphaFoldDB" id="X1L5Z0"/>
<reference evidence="2" key="1">
    <citation type="journal article" date="2014" name="Front. Microbiol.">
        <title>High frequency of phylogenetically diverse reductive dehalogenase-homologous genes in deep subseafloor sedimentary metagenomes.</title>
        <authorList>
            <person name="Kawai M."/>
            <person name="Futagami T."/>
            <person name="Toyoda A."/>
            <person name="Takaki Y."/>
            <person name="Nishi S."/>
            <person name="Hori S."/>
            <person name="Arai W."/>
            <person name="Tsubouchi T."/>
            <person name="Morono Y."/>
            <person name="Uchiyama I."/>
            <person name="Ito T."/>
            <person name="Fujiyama A."/>
            <person name="Inagaki F."/>
            <person name="Takami H."/>
        </authorList>
    </citation>
    <scope>NUCLEOTIDE SEQUENCE</scope>
    <source>
        <strain evidence="2">Expedition CK06-06</strain>
    </source>
</reference>
<feature type="transmembrane region" description="Helical" evidence="1">
    <location>
        <begin position="20"/>
        <end position="43"/>
    </location>
</feature>
<sequence length="45" mass="4562">MYSEVNKEVIMGDNGIPLSIGIIIAAAVLGATFIAGMVLLAILSA</sequence>
<evidence type="ECO:0000313" key="2">
    <source>
        <dbReference type="EMBL" id="GAI01311.1"/>
    </source>
</evidence>
<gene>
    <name evidence="2" type="ORF">S06H3_07960</name>
</gene>
<protein>
    <submittedName>
        <fullName evidence="2">Uncharacterized protein</fullName>
    </submittedName>
</protein>
<proteinExistence type="predicted"/>
<organism evidence="2">
    <name type="scientific">marine sediment metagenome</name>
    <dbReference type="NCBI Taxonomy" id="412755"/>
    <lineage>
        <taxon>unclassified sequences</taxon>
        <taxon>metagenomes</taxon>
        <taxon>ecological metagenomes</taxon>
    </lineage>
</organism>
<comment type="caution">
    <text evidence="2">The sequence shown here is derived from an EMBL/GenBank/DDBJ whole genome shotgun (WGS) entry which is preliminary data.</text>
</comment>
<dbReference type="EMBL" id="BARV01003291">
    <property type="protein sequence ID" value="GAI01311.1"/>
    <property type="molecule type" value="Genomic_DNA"/>
</dbReference>
<name>X1L5Z0_9ZZZZ</name>
<keyword evidence="1" id="KW-0472">Membrane</keyword>